<comment type="caution">
    <text evidence="2">The sequence shown here is derived from an EMBL/GenBank/DDBJ whole genome shotgun (WGS) entry which is preliminary data.</text>
</comment>
<dbReference type="GO" id="GO:0006261">
    <property type="term" value="P:DNA-templated DNA replication"/>
    <property type="evidence" value="ECO:0007669"/>
    <property type="project" value="TreeGrafter"/>
</dbReference>
<dbReference type="PANTHER" id="PTHR13779:SF7">
    <property type="entry name" value="ATPASE WRNIP1"/>
    <property type="match status" value="1"/>
</dbReference>
<dbReference type="GO" id="GO:0017116">
    <property type="term" value="F:single-stranded DNA helicase activity"/>
    <property type="evidence" value="ECO:0007669"/>
    <property type="project" value="TreeGrafter"/>
</dbReference>
<dbReference type="CDD" id="cd00009">
    <property type="entry name" value="AAA"/>
    <property type="match status" value="1"/>
</dbReference>
<dbReference type="Gene3D" id="3.40.50.300">
    <property type="entry name" value="P-loop containing nucleotide triphosphate hydrolases"/>
    <property type="match status" value="1"/>
</dbReference>
<dbReference type="EMBL" id="JAOB01000036">
    <property type="protein sequence ID" value="EUA44557.1"/>
    <property type="molecule type" value="Genomic_DNA"/>
</dbReference>
<dbReference type="PANTHER" id="PTHR13779">
    <property type="entry name" value="WERNER HELICASE-INTERACTING PROTEIN 1 FAMILY MEMBER"/>
    <property type="match status" value="1"/>
</dbReference>
<proteinExistence type="predicted"/>
<accession>X8BKA8</accession>
<dbReference type="InterPro" id="IPR003959">
    <property type="entry name" value="ATPase_AAA_core"/>
</dbReference>
<dbReference type="GO" id="GO:0016887">
    <property type="term" value="F:ATP hydrolysis activity"/>
    <property type="evidence" value="ECO:0007669"/>
    <property type="project" value="InterPro"/>
</dbReference>
<dbReference type="Pfam" id="PF00004">
    <property type="entry name" value="AAA"/>
    <property type="match status" value="1"/>
</dbReference>
<gene>
    <name evidence="2" type="ORF">I553_3622</name>
</gene>
<name>X8BKA8_MYCXE</name>
<evidence type="ECO:0000259" key="1">
    <source>
        <dbReference type="Pfam" id="PF00004"/>
    </source>
</evidence>
<dbReference type="InterPro" id="IPR051314">
    <property type="entry name" value="AAA_ATPase_RarA/MGS1/WRNIP1"/>
</dbReference>
<evidence type="ECO:0000313" key="2">
    <source>
        <dbReference type="EMBL" id="EUA44557.1"/>
    </source>
</evidence>
<dbReference type="AlphaFoldDB" id="X8BKA8"/>
<reference evidence="2" key="1">
    <citation type="submission" date="2014-01" db="EMBL/GenBank/DDBJ databases">
        <authorList>
            <person name="Brown-Elliot B."/>
            <person name="Wallace R."/>
            <person name="Lenaerts A."/>
            <person name="Ordway D."/>
            <person name="DeGroote M.A."/>
            <person name="Parker T."/>
            <person name="Sizemore C."/>
            <person name="Tallon L.J."/>
            <person name="Sadzewicz L.K."/>
            <person name="Sengamalay N."/>
            <person name="Fraser C.M."/>
            <person name="Hine E."/>
            <person name="Shefchek K.A."/>
            <person name="Das S.P."/>
            <person name="Tettelin H."/>
        </authorList>
    </citation>
    <scope>NUCLEOTIDE SEQUENCE [LARGE SCALE GENOMIC DNA]</scope>
    <source>
        <strain evidence="2">4042</strain>
    </source>
</reference>
<dbReference type="SUPFAM" id="SSF52540">
    <property type="entry name" value="P-loop containing nucleoside triphosphate hydrolases"/>
    <property type="match status" value="1"/>
</dbReference>
<dbReference type="GO" id="GO:0000731">
    <property type="term" value="P:DNA synthesis involved in DNA repair"/>
    <property type="evidence" value="ECO:0007669"/>
    <property type="project" value="TreeGrafter"/>
</dbReference>
<dbReference type="PATRIC" id="fig|1299334.3.peg.3800"/>
<dbReference type="GO" id="GO:0008047">
    <property type="term" value="F:enzyme activator activity"/>
    <property type="evidence" value="ECO:0007669"/>
    <property type="project" value="TreeGrafter"/>
</dbReference>
<dbReference type="GO" id="GO:0005524">
    <property type="term" value="F:ATP binding"/>
    <property type="evidence" value="ECO:0007669"/>
    <property type="project" value="InterPro"/>
</dbReference>
<organism evidence="2">
    <name type="scientific">Mycobacterium xenopi 4042</name>
    <dbReference type="NCBI Taxonomy" id="1299334"/>
    <lineage>
        <taxon>Bacteria</taxon>
        <taxon>Bacillati</taxon>
        <taxon>Actinomycetota</taxon>
        <taxon>Actinomycetes</taxon>
        <taxon>Mycobacteriales</taxon>
        <taxon>Mycobacteriaceae</taxon>
        <taxon>Mycobacterium</taxon>
    </lineage>
</organism>
<protein>
    <submittedName>
        <fullName evidence="2">AAA domain family protein</fullName>
    </submittedName>
</protein>
<sequence length="109" mass="11213">MVNLRPCPTVSSTCPVRPASPTATRCFGRGTAGRTDAPATIGELVGQDHLLRPGSPLRRLIEGSGVASVILYGPPGSGKTTLAALISRATGRRFEALSALSAGSRRSAR</sequence>
<feature type="domain" description="ATPase AAA-type core" evidence="1">
    <location>
        <begin position="69"/>
        <end position="102"/>
    </location>
</feature>
<dbReference type="InterPro" id="IPR027417">
    <property type="entry name" value="P-loop_NTPase"/>
</dbReference>